<dbReference type="FunFam" id="3.40.50.10440:FF:000001">
    <property type="entry name" value="Dihydroxyacetone kinase, DhaK subunit"/>
    <property type="match status" value="1"/>
</dbReference>
<evidence type="ECO:0000313" key="22">
    <source>
        <dbReference type="EMBL" id="GAV26795.1"/>
    </source>
</evidence>
<dbReference type="UniPathway" id="UPA00617">
    <property type="reaction ID" value="UER00669"/>
</dbReference>
<dbReference type="SMART" id="SM01120">
    <property type="entry name" value="Dak2"/>
    <property type="match status" value="1"/>
</dbReference>
<dbReference type="EC" id="2.7.1.29" evidence="4"/>
<dbReference type="SUPFAM" id="SSF82549">
    <property type="entry name" value="DAK1/DegV-like"/>
    <property type="match status" value="1"/>
</dbReference>
<evidence type="ECO:0000313" key="23">
    <source>
        <dbReference type="Proteomes" id="UP000186136"/>
    </source>
</evidence>
<evidence type="ECO:0000256" key="6">
    <source>
        <dbReference type="ARBA" id="ARBA00022679"/>
    </source>
</evidence>
<name>A0A1Q2YB83_9ASCO</name>
<feature type="active site" description="Tele-hemiaminal-histidine intermediate" evidence="17">
    <location>
        <position position="238"/>
    </location>
</feature>
<keyword evidence="7" id="KW-0547">Nucleotide-binding</keyword>
<dbReference type="Pfam" id="PF02733">
    <property type="entry name" value="Dak1"/>
    <property type="match status" value="1"/>
</dbReference>
<evidence type="ECO:0000256" key="2">
    <source>
        <dbReference type="ARBA" id="ARBA00004778"/>
    </source>
</evidence>
<evidence type="ECO:0000256" key="18">
    <source>
        <dbReference type="PIRSR" id="PIRSR612734-2"/>
    </source>
</evidence>
<proteinExistence type="inferred from homology"/>
<comment type="caution">
    <text evidence="22">The sequence shown here is derived from an EMBL/GenBank/DDBJ whole genome shotgun (WGS) entry which is preliminary data.</text>
</comment>
<feature type="binding site" evidence="18">
    <location>
        <begin position="54"/>
        <end position="57"/>
    </location>
    <ligand>
        <name>substrate</name>
    </ligand>
</feature>
<accession>A0A1Q2YB83</accession>
<feature type="domain" description="DhaK" evidence="21">
    <location>
        <begin position="9"/>
        <end position="361"/>
    </location>
</feature>
<evidence type="ECO:0000256" key="4">
    <source>
        <dbReference type="ARBA" id="ARBA00012107"/>
    </source>
</evidence>
<comment type="similarity">
    <text evidence="3">Belongs to the dihydroxyacetone kinase (DAK) family.</text>
</comment>
<dbReference type="GO" id="GO:0050354">
    <property type="term" value="F:triokinase activity"/>
    <property type="evidence" value="ECO:0007669"/>
    <property type="project" value="UniProtKB-EC"/>
</dbReference>
<dbReference type="GO" id="GO:0019588">
    <property type="term" value="P:anaerobic glycerol catabolic process"/>
    <property type="evidence" value="ECO:0007669"/>
    <property type="project" value="UniProtKB-UniPathway"/>
</dbReference>
<dbReference type="GO" id="GO:0061610">
    <property type="term" value="P:glycerol to glycerone phosphate metabolic process"/>
    <property type="evidence" value="ECO:0007669"/>
    <property type="project" value="UniProtKB-ARBA"/>
</dbReference>
<evidence type="ECO:0000256" key="19">
    <source>
        <dbReference type="SAM" id="MobiDB-lite"/>
    </source>
</evidence>
<dbReference type="InterPro" id="IPR036117">
    <property type="entry name" value="DhaL_dom_sf"/>
</dbReference>
<evidence type="ECO:0000256" key="3">
    <source>
        <dbReference type="ARBA" id="ARBA00008757"/>
    </source>
</evidence>
<dbReference type="PROSITE" id="PS51480">
    <property type="entry name" value="DHAL"/>
    <property type="match status" value="1"/>
</dbReference>
<evidence type="ECO:0000256" key="10">
    <source>
        <dbReference type="ARBA" id="ARBA00022840"/>
    </source>
</evidence>
<dbReference type="PANTHER" id="PTHR28629">
    <property type="entry name" value="TRIOKINASE/FMN CYCLASE"/>
    <property type="match status" value="1"/>
</dbReference>
<dbReference type="EMBL" id="BDGI01000008">
    <property type="protein sequence ID" value="GAV26795.1"/>
    <property type="molecule type" value="Genomic_DNA"/>
</dbReference>
<evidence type="ECO:0000256" key="7">
    <source>
        <dbReference type="ARBA" id="ARBA00022741"/>
    </source>
</evidence>
<dbReference type="Proteomes" id="UP000186136">
    <property type="component" value="Unassembled WGS sequence"/>
</dbReference>
<reference evidence="22 23" key="1">
    <citation type="submission" date="2016-08" db="EMBL/GenBank/DDBJ databases">
        <title>Whole genome shotgun sequence of Pichia membranifaciens KS47-1.</title>
        <authorList>
            <person name="Konishi M."/>
            <person name="Ishida M."/>
            <person name="Arakawa T."/>
            <person name="Kato Y."/>
            <person name="Horiuchi J."/>
        </authorList>
    </citation>
    <scope>NUCLEOTIDE SEQUENCE [LARGE SCALE GENOMIC DNA]</scope>
    <source>
        <strain evidence="22 23">KS47-1</strain>
    </source>
</reference>
<dbReference type="InterPro" id="IPR004006">
    <property type="entry name" value="DhaK_dom"/>
</dbReference>
<comment type="catalytic activity">
    <reaction evidence="12">
        <text>dihydroxyacetone + ATP = dihydroxyacetone phosphate + ADP + H(+)</text>
        <dbReference type="Rhea" id="RHEA:15773"/>
        <dbReference type="ChEBI" id="CHEBI:15378"/>
        <dbReference type="ChEBI" id="CHEBI:16016"/>
        <dbReference type="ChEBI" id="CHEBI:30616"/>
        <dbReference type="ChEBI" id="CHEBI:57642"/>
        <dbReference type="ChEBI" id="CHEBI:456216"/>
        <dbReference type="EC" id="2.7.1.29"/>
    </reaction>
</comment>
<feature type="binding site" evidence="18">
    <location>
        <position position="110"/>
    </location>
    <ligand>
        <name>substrate</name>
    </ligand>
</feature>
<dbReference type="AlphaFoldDB" id="A0A1Q2YB83"/>
<evidence type="ECO:0000256" key="13">
    <source>
        <dbReference type="ARBA" id="ARBA00068178"/>
    </source>
</evidence>
<comment type="catalytic activity">
    <reaction evidence="11">
        <text>D-glyceraldehyde + ATP = D-glyceraldehyde 3-phosphate + ADP + H(+)</text>
        <dbReference type="Rhea" id="RHEA:13941"/>
        <dbReference type="ChEBI" id="CHEBI:15378"/>
        <dbReference type="ChEBI" id="CHEBI:17378"/>
        <dbReference type="ChEBI" id="CHEBI:30616"/>
        <dbReference type="ChEBI" id="CHEBI:59776"/>
        <dbReference type="ChEBI" id="CHEBI:456216"/>
        <dbReference type="EC" id="2.7.1.28"/>
    </reaction>
</comment>
<organism evidence="22 23">
    <name type="scientific">Pichia membranifaciens</name>
    <dbReference type="NCBI Taxonomy" id="4926"/>
    <lineage>
        <taxon>Eukaryota</taxon>
        <taxon>Fungi</taxon>
        <taxon>Dikarya</taxon>
        <taxon>Ascomycota</taxon>
        <taxon>Saccharomycotina</taxon>
        <taxon>Pichiomycetes</taxon>
        <taxon>Pichiales</taxon>
        <taxon>Pichiaceae</taxon>
        <taxon>Pichia</taxon>
    </lineage>
</organism>
<evidence type="ECO:0000259" key="20">
    <source>
        <dbReference type="PROSITE" id="PS51480"/>
    </source>
</evidence>
<dbReference type="InterPro" id="IPR012734">
    <property type="entry name" value="DhaK_ATP"/>
</dbReference>
<evidence type="ECO:0000256" key="17">
    <source>
        <dbReference type="PIRSR" id="PIRSR612734-1"/>
    </source>
</evidence>
<feature type="region of interest" description="Disordered" evidence="19">
    <location>
        <begin position="201"/>
        <end position="221"/>
    </location>
</feature>
<keyword evidence="10" id="KW-0067">ATP-binding</keyword>
<dbReference type="FunFam" id="3.30.1180.20:FF:000001">
    <property type="entry name" value="Dihydroxyacetone kinase 1"/>
    <property type="match status" value="1"/>
</dbReference>
<dbReference type="InterPro" id="IPR004007">
    <property type="entry name" value="DhaL_dom"/>
</dbReference>
<comment type="function">
    <text evidence="1">Catalyzes both the phosphorylation of dihydroxyacetone and of glyceraldehyde.</text>
</comment>
<dbReference type="Pfam" id="PF02734">
    <property type="entry name" value="Dak2"/>
    <property type="match status" value="1"/>
</dbReference>
<keyword evidence="6" id="KW-0808">Transferase</keyword>
<evidence type="ECO:0000256" key="9">
    <source>
        <dbReference type="ARBA" id="ARBA00022798"/>
    </source>
</evidence>
<keyword evidence="8" id="KW-0418">Kinase</keyword>
<dbReference type="InterPro" id="IPR050861">
    <property type="entry name" value="Dihydroxyacetone_Kinase"/>
</dbReference>
<evidence type="ECO:0000256" key="8">
    <source>
        <dbReference type="ARBA" id="ARBA00022777"/>
    </source>
</evidence>
<dbReference type="FunFam" id="1.25.40.340:FF:000001">
    <property type="entry name" value="Dihydroxyacetone kinase 1"/>
    <property type="match status" value="1"/>
</dbReference>
<gene>
    <name evidence="22" type="ORF">PMKS-000251</name>
</gene>
<dbReference type="Gene3D" id="3.40.50.10440">
    <property type="entry name" value="Dihydroxyacetone kinase, domain 1"/>
    <property type="match status" value="1"/>
</dbReference>
<feature type="binding site" evidence="18">
    <location>
        <position position="105"/>
    </location>
    <ligand>
        <name>substrate</name>
    </ligand>
</feature>
<dbReference type="GO" id="GO:0004371">
    <property type="term" value="F:glycerone kinase activity"/>
    <property type="evidence" value="ECO:0007669"/>
    <property type="project" value="UniProtKB-EC"/>
</dbReference>
<evidence type="ECO:0000256" key="15">
    <source>
        <dbReference type="ARBA" id="ARBA00079901"/>
    </source>
</evidence>
<dbReference type="PROSITE" id="PS51481">
    <property type="entry name" value="DHAK"/>
    <property type="match status" value="1"/>
</dbReference>
<comment type="pathway">
    <text evidence="2">Polyol metabolism; glycerol fermentation; glycerone phosphate from glycerol (oxidative route): step 2/2.</text>
</comment>
<evidence type="ECO:0000256" key="12">
    <source>
        <dbReference type="ARBA" id="ARBA00048898"/>
    </source>
</evidence>
<evidence type="ECO:0000256" key="14">
    <source>
        <dbReference type="ARBA" id="ARBA00075491"/>
    </source>
</evidence>
<sequence>MPSEKHWNYEKDIVRSSINGVCLANPFLKYIEAERVVYNSKPSENKVTLVSGGGAGHEPLHLGFVGDGLLDVAVSGSIFASPSVKQILAGVNSKPSKKGTIIIVKNYTGDILHFGLAAERAKSQGTNAEMLIVQDDVSVGRTKNGMVGRRGLSGTSLVHKIVGAKAALDNGAASLDEVHALGQKVIENLVTIGASLDRVTVPSSKADHEKGEEDKSDEEEEQIDELGKDEIEIGMGIHNEHGIKRVNPIPTAEQLVETLLKYLLDPNDKERYYVPYEKDDEFVLMVNNLGATSNLELYAIQSIVTEKLASLYKLKPVRIYTGSFTTSLDGPGFSITMLNVTRAGGKEVLRCLDLPTTALAWNSGVTTDQWSQLGSHIITEPPVISTASSDVKFNPATVEAILKEGCKKVLEVEPKVTMYDTVAGDGDCGETLASGAHSITKALQEKKLDTKDAVKMFDEMGDLIESAMGGTSGGLYSIFISSMGTYLKKQEETRGGFTVSEKDFADTVAAGLAGLQKYTRARVGGRTLMDALIPFVETFKDTCDVSKAAEAAQKGADSTRKLAAKFGRASYVGEDEFKRFDSEGGIPDPGAIGLAALLGGFVAGYKSV</sequence>
<dbReference type="SUPFAM" id="SSF101473">
    <property type="entry name" value="DhaL-like"/>
    <property type="match status" value="1"/>
</dbReference>
<evidence type="ECO:0000256" key="1">
    <source>
        <dbReference type="ARBA" id="ARBA00003264"/>
    </source>
</evidence>
<dbReference type="GO" id="GO:0005524">
    <property type="term" value="F:ATP binding"/>
    <property type="evidence" value="ECO:0007669"/>
    <property type="project" value="UniProtKB-KW"/>
</dbReference>
<dbReference type="PANTHER" id="PTHR28629:SF4">
    <property type="entry name" value="TRIOKINASE_FMN CYCLASE"/>
    <property type="match status" value="1"/>
</dbReference>
<evidence type="ECO:0000259" key="21">
    <source>
        <dbReference type="PROSITE" id="PS51481"/>
    </source>
</evidence>
<keyword evidence="23" id="KW-1185">Reference proteome</keyword>
<evidence type="ECO:0000256" key="11">
    <source>
        <dbReference type="ARBA" id="ARBA00047974"/>
    </source>
</evidence>
<dbReference type="Gene3D" id="1.25.40.340">
    <property type="match status" value="1"/>
</dbReference>
<dbReference type="GO" id="GO:0005829">
    <property type="term" value="C:cytosol"/>
    <property type="evidence" value="ECO:0007669"/>
    <property type="project" value="TreeGrafter"/>
</dbReference>
<keyword evidence="9" id="KW-0319">Glycerol metabolism</keyword>
<protein>
    <recommendedName>
        <fullName evidence="13">Dihydroxyacetone kinase</fullName>
        <ecNumber evidence="5">2.7.1.28</ecNumber>
        <ecNumber evidence="4">2.7.1.29</ecNumber>
    </recommendedName>
    <alternativeName>
        <fullName evidence="14">Glycerone kinase</fullName>
    </alternativeName>
    <alternativeName>
        <fullName evidence="15">Triokinase</fullName>
    </alternativeName>
    <alternativeName>
        <fullName evidence="16">Triose kinase</fullName>
    </alternativeName>
</protein>
<evidence type="ECO:0000256" key="16">
    <source>
        <dbReference type="ARBA" id="ARBA00083754"/>
    </source>
</evidence>
<dbReference type="OrthoDB" id="1724672at2759"/>
<feature type="domain" description="DhaL" evidence="20">
    <location>
        <begin position="396"/>
        <end position="603"/>
    </location>
</feature>
<evidence type="ECO:0000256" key="5">
    <source>
        <dbReference type="ARBA" id="ARBA00012110"/>
    </source>
</evidence>
<dbReference type="EC" id="2.7.1.28" evidence="5"/>
<dbReference type="Gene3D" id="3.30.1180.20">
    <property type="entry name" value="Dihydroxyacetone kinase, domain 2"/>
    <property type="match status" value="1"/>
</dbReference>
<dbReference type="NCBIfam" id="TIGR02361">
    <property type="entry name" value="dak_ATP"/>
    <property type="match status" value="1"/>
</dbReference>